<reference evidence="3 4" key="1">
    <citation type="submission" date="2019-05" db="EMBL/GenBank/DDBJ databases">
        <title>Comparative genomics and metabolomics analyses of clavulanic acid producing Streptomyces species provides insight into specialized metabolism and evolution of beta-lactam biosynthetic gene clusters.</title>
        <authorList>
            <person name="Moore M.A."/>
            <person name="Cruz-Morales P."/>
            <person name="Barona Gomez F."/>
            <person name="Kapil T."/>
        </authorList>
    </citation>
    <scope>NUCLEOTIDE SEQUENCE [LARGE SCALE GENOMIC DNA]</scope>
    <source>
        <strain evidence="3 4">NRRL 5741</strain>
    </source>
</reference>
<dbReference type="Proteomes" id="UP000419138">
    <property type="component" value="Unassembled WGS sequence"/>
</dbReference>
<dbReference type="OrthoDB" id="4551696at2"/>
<proteinExistence type="predicted"/>
<gene>
    <name evidence="3" type="ORF">FF041_23945</name>
</gene>
<feature type="region of interest" description="Disordered" evidence="1">
    <location>
        <begin position="196"/>
        <end position="223"/>
    </location>
</feature>
<dbReference type="InterPro" id="IPR001387">
    <property type="entry name" value="Cro/C1-type_HTH"/>
</dbReference>
<comment type="caution">
    <text evidence="3">The sequence shown here is derived from an EMBL/GenBank/DDBJ whole genome shotgun (WGS) entry which is preliminary data.</text>
</comment>
<protein>
    <recommendedName>
        <fullName evidence="2">HTH cro/C1-type domain-containing protein</fullName>
    </recommendedName>
</protein>
<feature type="domain" description="HTH cro/C1-type" evidence="2">
    <location>
        <begin position="118"/>
        <end position="175"/>
    </location>
</feature>
<dbReference type="EMBL" id="VCLA01000164">
    <property type="protein sequence ID" value="MQT03128.1"/>
    <property type="molecule type" value="Genomic_DNA"/>
</dbReference>
<dbReference type="RefSeq" id="WP_153524687.1">
    <property type="nucleotide sequence ID" value="NZ_JBEPDZ010000017.1"/>
</dbReference>
<evidence type="ECO:0000256" key="1">
    <source>
        <dbReference type="SAM" id="MobiDB-lite"/>
    </source>
</evidence>
<dbReference type="SMART" id="SM00530">
    <property type="entry name" value="HTH_XRE"/>
    <property type="match status" value="2"/>
</dbReference>
<evidence type="ECO:0000259" key="2">
    <source>
        <dbReference type="SMART" id="SM00530"/>
    </source>
</evidence>
<dbReference type="AlphaFoldDB" id="A0A646KM38"/>
<feature type="domain" description="HTH cro/C1-type" evidence="2">
    <location>
        <begin position="53"/>
        <end position="110"/>
    </location>
</feature>
<feature type="compositionally biased region" description="Acidic residues" evidence="1">
    <location>
        <begin position="198"/>
        <end position="207"/>
    </location>
</feature>
<evidence type="ECO:0000313" key="3">
    <source>
        <dbReference type="EMBL" id="MQT03128.1"/>
    </source>
</evidence>
<name>A0A646KM38_STRJU</name>
<sequence>MSQRPLPDHGTRACYLRGCRRTECSTAHYRYMKRRRLDALAGKPRRTPAVQTRAHAERLRAAGWSQAQIARAADIHHRIISAIIAGQPTVARHTALAILTISIGPPPADLRDTDPTGTIRRVRALVAIGWPLAQLAPQLGLHQSALGRLARGHHPMVRAATAERVAREYRRLARIPGPSTHARSIARRNGWLSPMAWDDIDDPDTQPETDMQSGPLNRNQQGAARREEIVHLVEFGISEGEIAARLGMAPAYVHDLIHSLRKAA</sequence>
<organism evidence="3 4">
    <name type="scientific">Streptomyces jumonjinensis</name>
    <dbReference type="NCBI Taxonomy" id="1945"/>
    <lineage>
        <taxon>Bacteria</taxon>
        <taxon>Bacillati</taxon>
        <taxon>Actinomycetota</taxon>
        <taxon>Actinomycetes</taxon>
        <taxon>Kitasatosporales</taxon>
        <taxon>Streptomycetaceae</taxon>
        <taxon>Streptomyces</taxon>
    </lineage>
</organism>
<accession>A0A646KM38</accession>
<feature type="compositionally biased region" description="Polar residues" evidence="1">
    <location>
        <begin position="208"/>
        <end position="222"/>
    </location>
</feature>
<evidence type="ECO:0000313" key="4">
    <source>
        <dbReference type="Proteomes" id="UP000419138"/>
    </source>
</evidence>
<keyword evidence="4" id="KW-1185">Reference proteome</keyword>